<dbReference type="GeneID" id="99649383"/>
<dbReference type="RefSeq" id="WP_021595039.1">
    <property type="nucleotide sequence ID" value="NZ_CP083237.1"/>
</dbReference>
<dbReference type="eggNOG" id="COG3146">
    <property type="taxonomic scope" value="Bacteria"/>
</dbReference>
<keyword evidence="2" id="KW-1185">Reference proteome</keyword>
<dbReference type="SUPFAM" id="SSF55729">
    <property type="entry name" value="Acyl-CoA N-acyltransferases (Nat)"/>
    <property type="match status" value="1"/>
</dbReference>
<dbReference type="InParanoid" id="A0A1I5IDY8"/>
<dbReference type="Proteomes" id="UP000183413">
    <property type="component" value="Unassembled WGS sequence"/>
</dbReference>
<reference evidence="1 2" key="1">
    <citation type="submission" date="2016-10" db="EMBL/GenBank/DDBJ databases">
        <authorList>
            <person name="de Groot N.N."/>
        </authorList>
    </citation>
    <scope>NUCLEOTIDE SEQUENCE [LARGE SCALE GENOMIC DNA]</scope>
    <source>
        <strain evidence="1 2">DSM 43067</strain>
    </source>
</reference>
<dbReference type="STRING" id="1993.SAMN04489713_107281"/>
<evidence type="ECO:0000313" key="2">
    <source>
        <dbReference type="Proteomes" id="UP000183413"/>
    </source>
</evidence>
<evidence type="ECO:0000313" key="1">
    <source>
        <dbReference type="EMBL" id="SFO58702.1"/>
    </source>
</evidence>
<dbReference type="InterPro" id="IPR007434">
    <property type="entry name" value="FemAB-like"/>
</dbReference>
<accession>A0A1I5IDY8</accession>
<organism evidence="1 2">
    <name type="scientific">Actinomadura madurae</name>
    <dbReference type="NCBI Taxonomy" id="1993"/>
    <lineage>
        <taxon>Bacteria</taxon>
        <taxon>Bacillati</taxon>
        <taxon>Actinomycetota</taxon>
        <taxon>Actinomycetes</taxon>
        <taxon>Streptosporangiales</taxon>
        <taxon>Thermomonosporaceae</taxon>
        <taxon>Actinomadura</taxon>
    </lineage>
</organism>
<dbReference type="AlphaFoldDB" id="A0A1I5IDY8"/>
<dbReference type="Pfam" id="PF04339">
    <property type="entry name" value="FemAB_like"/>
    <property type="match status" value="1"/>
</dbReference>
<sequence length="352" mass="39835">MPPVVELHTSIAQLRARHSELPVADQNLRELERVERLRRFSSMTTMYLTARTRSGVHGLLPLYPTSRSALPEETVARLFQEETDPAWRSMMLIGSDATAPNSLVCTPDTAAALVEEAVAISVRHSPDLVCFPHLSDAQHAAVRPCLGADPEFSGEREEAYFDLRYGSFDEYVMSLPRQRRSHIRRERRLFRESRVTLRELPPAEVVHLEPYLTGVESRYGVPPRPELQRLYLRTTAQAMGDRGTALVASVADRPIAFTTLWDLGSVWRTRVWGCDDTHPLVREAAVYFNLMYYEPIIRADAADARRLYVGTGTIEAKTRRGARVRRLRSIGWAPDHARSRGRSTATTLNSEV</sequence>
<dbReference type="InterPro" id="IPR016181">
    <property type="entry name" value="Acyl_CoA_acyltransferase"/>
</dbReference>
<dbReference type="EMBL" id="FOVH01000007">
    <property type="protein sequence ID" value="SFO58702.1"/>
    <property type="molecule type" value="Genomic_DNA"/>
</dbReference>
<gene>
    <name evidence="1" type="ORF">SAMN04489713_107281</name>
</gene>
<name>A0A1I5IDY8_9ACTN</name>
<proteinExistence type="predicted"/>
<protein>
    <submittedName>
        <fullName evidence="1">Peptidogalycan biosysnthesis/recognition</fullName>
    </submittedName>
</protein>